<organism evidence="3 4">
    <name type="scientific">Saccharopolyspora spinosa</name>
    <dbReference type="NCBI Taxonomy" id="60894"/>
    <lineage>
        <taxon>Bacteria</taxon>
        <taxon>Bacillati</taxon>
        <taxon>Actinomycetota</taxon>
        <taxon>Actinomycetes</taxon>
        <taxon>Pseudonocardiales</taxon>
        <taxon>Pseudonocardiaceae</taxon>
        <taxon>Saccharopolyspora</taxon>
    </lineage>
</organism>
<dbReference type="InterPro" id="IPR036291">
    <property type="entry name" value="NAD(P)-bd_dom_sf"/>
</dbReference>
<evidence type="ECO:0000313" key="3">
    <source>
        <dbReference type="EMBL" id="PKW17298.1"/>
    </source>
</evidence>
<dbReference type="PANTHER" id="PTHR43669">
    <property type="entry name" value="5-KETO-D-GLUCONATE 5-REDUCTASE"/>
    <property type="match status" value="1"/>
</dbReference>
<name>A0A2N3Y311_SACSN</name>
<accession>A0A2N3Y311</accession>
<dbReference type="PANTHER" id="PTHR43669:SF14">
    <property type="entry name" value="OXIDOREDUCTASE"/>
    <property type="match status" value="1"/>
</dbReference>
<dbReference type="EMBL" id="PJNB01000001">
    <property type="protein sequence ID" value="PKW17298.1"/>
    <property type="molecule type" value="Genomic_DNA"/>
</dbReference>
<evidence type="ECO:0000313" key="4">
    <source>
        <dbReference type="Proteomes" id="UP000233786"/>
    </source>
</evidence>
<comment type="similarity">
    <text evidence="1">Belongs to the short-chain dehydrogenases/reductases (SDR) family.</text>
</comment>
<dbReference type="InterPro" id="IPR002347">
    <property type="entry name" value="SDR_fam"/>
</dbReference>
<protein>
    <submittedName>
        <fullName evidence="3">NAD(P)-dependent dehydrogenase (Short-subunit alcohol dehydrogenase family)</fullName>
    </submittedName>
</protein>
<proteinExistence type="inferred from homology"/>
<dbReference type="Proteomes" id="UP000233786">
    <property type="component" value="Unassembled WGS sequence"/>
</dbReference>
<dbReference type="RefSeq" id="WP_010692887.1">
    <property type="nucleotide sequence ID" value="NZ_CP061007.1"/>
</dbReference>
<sequence>MAIVTGSGSDLSGKVALVTGASRGIGAHTARILGSRGARVVVNYRDKAKRADKVVDEITASGTEAIAVRADLTDPVAVQAMFSRVRHVFGRVDLLVLNASGGMERGVDPGYALRLNRDAQLQVLECARPLMPAESRVVFVTSHQAHFHGSKPGIDRYEPVAHSKRSGEDALRERIPELSGHGISLVVVSGDMIEGTITVTLLDRANPGTVEARRRQAGELPTIAEFATGIAVAATAWVDTGHTVYVGGTDYLTAGG</sequence>
<evidence type="ECO:0000256" key="2">
    <source>
        <dbReference type="ARBA" id="ARBA00023002"/>
    </source>
</evidence>
<evidence type="ECO:0000256" key="1">
    <source>
        <dbReference type="ARBA" id="ARBA00006484"/>
    </source>
</evidence>
<keyword evidence="4" id="KW-1185">Reference proteome</keyword>
<dbReference type="SUPFAM" id="SSF51735">
    <property type="entry name" value="NAD(P)-binding Rossmann-fold domains"/>
    <property type="match status" value="1"/>
</dbReference>
<dbReference type="AlphaFoldDB" id="A0A2N3Y311"/>
<dbReference type="Pfam" id="PF00106">
    <property type="entry name" value="adh_short"/>
    <property type="match status" value="1"/>
</dbReference>
<keyword evidence="2" id="KW-0560">Oxidoreductase</keyword>
<comment type="caution">
    <text evidence="3">The sequence shown here is derived from an EMBL/GenBank/DDBJ whole genome shotgun (WGS) entry which is preliminary data.</text>
</comment>
<reference evidence="3" key="1">
    <citation type="submission" date="2017-12" db="EMBL/GenBank/DDBJ databases">
        <title>Sequencing the genomes of 1000 Actinobacteria strains.</title>
        <authorList>
            <person name="Klenk H.-P."/>
        </authorList>
    </citation>
    <scope>NUCLEOTIDE SEQUENCE [LARGE SCALE GENOMIC DNA]</scope>
    <source>
        <strain evidence="3">DSM 44228</strain>
    </source>
</reference>
<dbReference type="PRINTS" id="PR00081">
    <property type="entry name" value="GDHRDH"/>
</dbReference>
<gene>
    <name evidence="3" type="ORF">A8926_5247</name>
</gene>
<dbReference type="STRING" id="994479.GCA_000194155_01187"/>
<dbReference type="GO" id="GO:0016491">
    <property type="term" value="F:oxidoreductase activity"/>
    <property type="evidence" value="ECO:0007669"/>
    <property type="project" value="UniProtKB-KW"/>
</dbReference>
<dbReference type="NCBIfam" id="NF005868">
    <property type="entry name" value="PRK07806.1"/>
    <property type="match status" value="1"/>
</dbReference>
<dbReference type="Gene3D" id="3.40.50.720">
    <property type="entry name" value="NAD(P)-binding Rossmann-like Domain"/>
    <property type="match status" value="1"/>
</dbReference>